<evidence type="ECO:0000313" key="8">
    <source>
        <dbReference type="Proteomes" id="UP000190166"/>
    </source>
</evidence>
<evidence type="ECO:0000313" key="7">
    <source>
        <dbReference type="EMBL" id="SKC98365.1"/>
    </source>
</evidence>
<feature type="domain" description="RNA polymerase sigma factor 70 region 4 type 2" evidence="6">
    <location>
        <begin position="125"/>
        <end position="174"/>
    </location>
</feature>
<dbReference type="SUPFAM" id="SSF88946">
    <property type="entry name" value="Sigma2 domain of RNA polymerase sigma factors"/>
    <property type="match status" value="1"/>
</dbReference>
<reference evidence="7 8" key="1">
    <citation type="submission" date="2017-02" db="EMBL/GenBank/DDBJ databases">
        <authorList>
            <person name="Peterson S.W."/>
        </authorList>
    </citation>
    <scope>NUCLEOTIDE SEQUENCE [LARGE SCALE GENOMIC DNA]</scope>
    <source>
        <strain evidence="7 8">DSM 18108</strain>
    </source>
</reference>
<dbReference type="InterPro" id="IPR036388">
    <property type="entry name" value="WH-like_DNA-bd_sf"/>
</dbReference>
<evidence type="ECO:0000256" key="2">
    <source>
        <dbReference type="ARBA" id="ARBA00023015"/>
    </source>
</evidence>
<evidence type="ECO:0000256" key="1">
    <source>
        <dbReference type="ARBA" id="ARBA00010641"/>
    </source>
</evidence>
<keyword evidence="3" id="KW-0731">Sigma factor</keyword>
<accession>A0A1T5ND26</accession>
<keyword evidence="8" id="KW-1185">Reference proteome</keyword>
<dbReference type="GO" id="GO:0016987">
    <property type="term" value="F:sigma factor activity"/>
    <property type="evidence" value="ECO:0007669"/>
    <property type="project" value="UniProtKB-KW"/>
</dbReference>
<gene>
    <name evidence="7" type="ORF">SAMN05660461_1172</name>
</gene>
<evidence type="ECO:0000259" key="5">
    <source>
        <dbReference type="Pfam" id="PF04542"/>
    </source>
</evidence>
<dbReference type="Pfam" id="PF08281">
    <property type="entry name" value="Sigma70_r4_2"/>
    <property type="match status" value="1"/>
</dbReference>
<dbReference type="Proteomes" id="UP000190166">
    <property type="component" value="Unassembled WGS sequence"/>
</dbReference>
<dbReference type="InterPro" id="IPR007627">
    <property type="entry name" value="RNA_pol_sigma70_r2"/>
</dbReference>
<keyword evidence="2" id="KW-0805">Transcription regulation</keyword>
<evidence type="ECO:0000256" key="4">
    <source>
        <dbReference type="ARBA" id="ARBA00023163"/>
    </source>
</evidence>
<dbReference type="InterPro" id="IPR014284">
    <property type="entry name" value="RNA_pol_sigma-70_dom"/>
</dbReference>
<dbReference type="Gene3D" id="1.10.10.10">
    <property type="entry name" value="Winged helix-like DNA-binding domain superfamily/Winged helix DNA-binding domain"/>
    <property type="match status" value="1"/>
</dbReference>
<dbReference type="RefSeq" id="WP_133256276.1">
    <property type="nucleotide sequence ID" value="NZ_FUZZ01000001.1"/>
</dbReference>
<proteinExistence type="inferred from homology"/>
<protein>
    <submittedName>
        <fullName evidence="7">RNA polymerase sigma-70 factor, ECF subfamily</fullName>
    </submittedName>
</protein>
<dbReference type="Pfam" id="PF04542">
    <property type="entry name" value="Sigma70_r2"/>
    <property type="match status" value="1"/>
</dbReference>
<keyword evidence="4" id="KW-0804">Transcription</keyword>
<dbReference type="CDD" id="cd06171">
    <property type="entry name" value="Sigma70_r4"/>
    <property type="match status" value="1"/>
</dbReference>
<evidence type="ECO:0000259" key="6">
    <source>
        <dbReference type="Pfam" id="PF08281"/>
    </source>
</evidence>
<dbReference type="InterPro" id="IPR013325">
    <property type="entry name" value="RNA_pol_sigma_r2"/>
</dbReference>
<feature type="domain" description="RNA polymerase sigma-70 region 2" evidence="5">
    <location>
        <begin position="27"/>
        <end position="92"/>
    </location>
</feature>
<dbReference type="PANTHER" id="PTHR43133:SF46">
    <property type="entry name" value="RNA POLYMERASE SIGMA-70 FACTOR ECF SUBFAMILY"/>
    <property type="match status" value="1"/>
</dbReference>
<sequence length="188" mass="21781">MPIDSPHNEKELLLRVAAGDQPAFQRLFNRYWGKMYANTLQFVKSPALAEDLTQEIFIKIWMNRERLLAVNRFDAFLYTTAKNLILDEFRKRVLPTVQEEGHHVYMASDLPSAQDKLELKDFEGQLHAAINQLPAQMQLAFRLSRFQGMSHDEIARQMNISRVTSKNYIARSIAAIRKYMGGRAEHVT</sequence>
<dbReference type="SUPFAM" id="SSF88659">
    <property type="entry name" value="Sigma3 and sigma4 domains of RNA polymerase sigma factors"/>
    <property type="match status" value="1"/>
</dbReference>
<dbReference type="EMBL" id="FUZZ01000001">
    <property type="protein sequence ID" value="SKC98365.1"/>
    <property type="molecule type" value="Genomic_DNA"/>
</dbReference>
<evidence type="ECO:0000256" key="3">
    <source>
        <dbReference type="ARBA" id="ARBA00023082"/>
    </source>
</evidence>
<dbReference type="InterPro" id="IPR013249">
    <property type="entry name" value="RNA_pol_sigma70_r4_t2"/>
</dbReference>
<dbReference type="NCBIfam" id="TIGR02937">
    <property type="entry name" value="sigma70-ECF"/>
    <property type="match status" value="1"/>
</dbReference>
<organism evidence="7 8">
    <name type="scientific">Chitinophaga ginsengisegetis</name>
    <dbReference type="NCBI Taxonomy" id="393003"/>
    <lineage>
        <taxon>Bacteria</taxon>
        <taxon>Pseudomonadati</taxon>
        <taxon>Bacteroidota</taxon>
        <taxon>Chitinophagia</taxon>
        <taxon>Chitinophagales</taxon>
        <taxon>Chitinophagaceae</taxon>
        <taxon>Chitinophaga</taxon>
    </lineage>
</organism>
<dbReference type="STRING" id="393003.SAMN05660461_1172"/>
<comment type="similarity">
    <text evidence="1">Belongs to the sigma-70 factor family. ECF subfamily.</text>
</comment>
<dbReference type="GO" id="GO:0003677">
    <property type="term" value="F:DNA binding"/>
    <property type="evidence" value="ECO:0007669"/>
    <property type="project" value="InterPro"/>
</dbReference>
<dbReference type="GO" id="GO:0006352">
    <property type="term" value="P:DNA-templated transcription initiation"/>
    <property type="evidence" value="ECO:0007669"/>
    <property type="project" value="InterPro"/>
</dbReference>
<dbReference type="PANTHER" id="PTHR43133">
    <property type="entry name" value="RNA POLYMERASE ECF-TYPE SIGMA FACTO"/>
    <property type="match status" value="1"/>
</dbReference>
<dbReference type="AlphaFoldDB" id="A0A1T5ND26"/>
<name>A0A1T5ND26_9BACT</name>
<dbReference type="Gene3D" id="1.10.1740.10">
    <property type="match status" value="1"/>
</dbReference>
<dbReference type="InterPro" id="IPR013324">
    <property type="entry name" value="RNA_pol_sigma_r3/r4-like"/>
</dbReference>
<dbReference type="InterPro" id="IPR039425">
    <property type="entry name" value="RNA_pol_sigma-70-like"/>
</dbReference>